<dbReference type="EMBL" id="NPZB01000002">
    <property type="protein sequence ID" value="PNS07425.1"/>
    <property type="molecule type" value="Genomic_DNA"/>
</dbReference>
<dbReference type="AlphaFoldDB" id="A0A2K1PXA5"/>
<proteinExistence type="predicted"/>
<comment type="caution">
    <text evidence="4">The sequence shown here is derived from an EMBL/GenBank/DDBJ whole genome shotgun (WGS) entry which is preliminary data.</text>
</comment>
<protein>
    <submittedName>
        <fullName evidence="4">CBS domain-containing protein</fullName>
    </submittedName>
</protein>
<accession>A0A2K1PXA5</accession>
<feature type="domain" description="CBS" evidence="3">
    <location>
        <begin position="12"/>
        <end position="68"/>
    </location>
</feature>
<evidence type="ECO:0000313" key="4">
    <source>
        <dbReference type="EMBL" id="PNS07425.1"/>
    </source>
</evidence>
<dbReference type="Pfam" id="PF00571">
    <property type="entry name" value="CBS"/>
    <property type="match status" value="2"/>
</dbReference>
<keyword evidence="1 2" id="KW-0129">CBS domain</keyword>
<dbReference type="PANTHER" id="PTHR43080">
    <property type="entry name" value="CBS DOMAIN-CONTAINING PROTEIN CBSX3, MITOCHONDRIAL"/>
    <property type="match status" value="1"/>
</dbReference>
<evidence type="ECO:0000259" key="3">
    <source>
        <dbReference type="PROSITE" id="PS51371"/>
    </source>
</evidence>
<dbReference type="SMART" id="SM00116">
    <property type="entry name" value="CBS"/>
    <property type="match status" value="2"/>
</dbReference>
<dbReference type="InterPro" id="IPR000644">
    <property type="entry name" value="CBS_dom"/>
</dbReference>
<dbReference type="InterPro" id="IPR051257">
    <property type="entry name" value="Diverse_CBS-Domain"/>
</dbReference>
<evidence type="ECO:0000313" key="5">
    <source>
        <dbReference type="Proteomes" id="UP000236220"/>
    </source>
</evidence>
<dbReference type="PROSITE" id="PS51371">
    <property type="entry name" value="CBS"/>
    <property type="match status" value="2"/>
</dbReference>
<dbReference type="InterPro" id="IPR044725">
    <property type="entry name" value="CBSX3_CBS_dom"/>
</dbReference>
<dbReference type="Proteomes" id="UP000236220">
    <property type="component" value="Unassembled WGS sequence"/>
</dbReference>
<sequence>MGQVRFLLEGKKVSGVVSIAPTAPVIDALKLMAAHGIGAVLVMEGSKLIGILSERDYARKVVLLGRTSATTPVSDIMSHEVVCARPGDDIHQCMQVMTEKRVRHLPILDHKEVIGLVSIGDLVKAVIDEQRNELRHLQDYITS</sequence>
<keyword evidence="5" id="KW-1185">Reference proteome</keyword>
<reference evidence="4 5" key="1">
    <citation type="submission" date="2017-08" db="EMBL/GenBank/DDBJ databases">
        <title>Lysobacter sylvestris genome.</title>
        <authorList>
            <person name="Zhang D.-C."/>
            <person name="Albuquerque L."/>
            <person name="Franca L."/>
            <person name="Froufe H.J.C."/>
            <person name="Barroso C."/>
            <person name="Egas C."/>
            <person name="Da Costa M."/>
            <person name="Margesin R."/>
        </authorList>
    </citation>
    <scope>NUCLEOTIDE SEQUENCE [LARGE SCALE GENOMIC DNA]</scope>
    <source>
        <strain evidence="4 5">AM20-91</strain>
    </source>
</reference>
<evidence type="ECO:0000256" key="1">
    <source>
        <dbReference type="ARBA" id="ARBA00023122"/>
    </source>
</evidence>
<dbReference type="InterPro" id="IPR046342">
    <property type="entry name" value="CBS_dom_sf"/>
</dbReference>
<dbReference type="CDD" id="cd04623">
    <property type="entry name" value="CBS_pair_bac_euk"/>
    <property type="match status" value="1"/>
</dbReference>
<name>A0A2K1PXA5_9GAMM</name>
<dbReference type="RefSeq" id="WP_103075142.1">
    <property type="nucleotide sequence ID" value="NZ_NPZB01000002.1"/>
</dbReference>
<dbReference type="Gene3D" id="3.10.580.10">
    <property type="entry name" value="CBS-domain"/>
    <property type="match status" value="1"/>
</dbReference>
<organism evidence="4 5">
    <name type="scientific">Solilutibacter silvestris</name>
    <dbReference type="NCBI Taxonomy" id="1645665"/>
    <lineage>
        <taxon>Bacteria</taxon>
        <taxon>Pseudomonadati</taxon>
        <taxon>Pseudomonadota</taxon>
        <taxon>Gammaproteobacteria</taxon>
        <taxon>Lysobacterales</taxon>
        <taxon>Lysobacteraceae</taxon>
        <taxon>Solilutibacter</taxon>
    </lineage>
</organism>
<dbReference type="OrthoDB" id="9807125at2"/>
<dbReference type="PANTHER" id="PTHR43080:SF2">
    <property type="entry name" value="CBS DOMAIN-CONTAINING PROTEIN"/>
    <property type="match status" value="1"/>
</dbReference>
<dbReference type="SUPFAM" id="SSF54631">
    <property type="entry name" value="CBS-domain pair"/>
    <property type="match status" value="1"/>
</dbReference>
<feature type="domain" description="CBS" evidence="3">
    <location>
        <begin position="77"/>
        <end position="134"/>
    </location>
</feature>
<gene>
    <name evidence="4" type="ORF">Lysil_1601</name>
</gene>
<evidence type="ECO:0000256" key="2">
    <source>
        <dbReference type="PROSITE-ProRule" id="PRU00703"/>
    </source>
</evidence>